<dbReference type="EMBL" id="LTDF01000094">
    <property type="protein sequence ID" value="KXT48855.1"/>
    <property type="molecule type" value="Genomic_DNA"/>
</dbReference>
<dbReference type="Pfam" id="PF07495">
    <property type="entry name" value="Y_Y_Y"/>
    <property type="match status" value="1"/>
</dbReference>
<protein>
    <submittedName>
        <fullName evidence="7">Transcriptional regulator, AraC family</fullName>
    </submittedName>
</protein>
<dbReference type="GO" id="GO:0043565">
    <property type="term" value="F:sequence-specific DNA binding"/>
    <property type="evidence" value="ECO:0007669"/>
    <property type="project" value="InterPro"/>
</dbReference>
<dbReference type="InterPro" id="IPR013783">
    <property type="entry name" value="Ig-like_fold"/>
</dbReference>
<keyword evidence="5" id="KW-1133">Transmembrane helix</keyword>
<dbReference type="InterPro" id="IPR009057">
    <property type="entry name" value="Homeodomain-like_sf"/>
</dbReference>
<dbReference type="Pfam" id="PF07494">
    <property type="entry name" value="Reg_prop"/>
    <property type="match status" value="2"/>
</dbReference>
<evidence type="ECO:0000256" key="1">
    <source>
        <dbReference type="ARBA" id="ARBA00022553"/>
    </source>
</evidence>
<dbReference type="InterPro" id="IPR011123">
    <property type="entry name" value="Y_Y_Y"/>
</dbReference>
<evidence type="ECO:0000256" key="4">
    <source>
        <dbReference type="SAM" id="Coils"/>
    </source>
</evidence>
<keyword evidence="4" id="KW-0175">Coiled coil</keyword>
<proteinExistence type="predicted"/>
<feature type="coiled-coil region" evidence="4">
    <location>
        <begin position="874"/>
        <end position="932"/>
    </location>
</feature>
<keyword evidence="2" id="KW-0805">Transcription regulation</keyword>
<evidence type="ECO:0000256" key="2">
    <source>
        <dbReference type="ARBA" id="ARBA00023015"/>
    </source>
</evidence>
<dbReference type="InterPro" id="IPR036097">
    <property type="entry name" value="HisK_dim/P_sf"/>
</dbReference>
<feature type="transmembrane region" description="Helical" evidence="5">
    <location>
        <begin position="796"/>
        <end position="817"/>
    </location>
</feature>
<keyword evidence="1" id="KW-0597">Phosphoprotein</keyword>
<dbReference type="SUPFAM" id="SSF63829">
    <property type="entry name" value="Calcium-dependent phosphotriesterase"/>
    <property type="match status" value="3"/>
</dbReference>
<organism evidence="7">
    <name type="scientific">Bacteroides intestinalis</name>
    <dbReference type="NCBI Taxonomy" id="329854"/>
    <lineage>
        <taxon>Bacteria</taxon>
        <taxon>Pseudomonadati</taxon>
        <taxon>Bacteroidota</taxon>
        <taxon>Bacteroidia</taxon>
        <taxon>Bacteroidales</taxon>
        <taxon>Bacteroidaceae</taxon>
        <taxon>Bacteroides</taxon>
    </lineage>
</organism>
<dbReference type="Proteomes" id="UP000070319">
    <property type="component" value="Unassembled WGS sequence"/>
</dbReference>
<dbReference type="SUPFAM" id="SSF47384">
    <property type="entry name" value="Homodimeric domain of signal transducing histidine kinase"/>
    <property type="match status" value="1"/>
</dbReference>
<keyword evidence="5" id="KW-0812">Transmembrane</keyword>
<feature type="domain" description="HTH araC/xylS-type" evidence="6">
    <location>
        <begin position="951"/>
        <end position="1049"/>
    </location>
</feature>
<keyword evidence="5" id="KW-0472">Membrane</keyword>
<evidence type="ECO:0000259" key="6">
    <source>
        <dbReference type="PROSITE" id="PS01124"/>
    </source>
</evidence>
<keyword evidence="3" id="KW-0804">Transcription</keyword>
<dbReference type="GO" id="GO:0000155">
    <property type="term" value="F:phosphorelay sensor kinase activity"/>
    <property type="evidence" value="ECO:0007669"/>
    <property type="project" value="InterPro"/>
</dbReference>
<reference evidence="7 8" key="1">
    <citation type="submission" date="2016-02" db="EMBL/GenBank/DDBJ databases">
        <authorList>
            <person name="Wen L."/>
            <person name="He K."/>
            <person name="Yang H."/>
        </authorList>
    </citation>
    <scope>NUCLEOTIDE SEQUENCE [LARGE SCALE GENOMIC DNA]</scope>
    <source>
        <strain evidence="7 8">KLE1704</strain>
    </source>
</reference>
<dbReference type="Gene3D" id="1.10.287.130">
    <property type="match status" value="1"/>
</dbReference>
<dbReference type="PANTHER" id="PTHR43547:SF2">
    <property type="entry name" value="HYBRID SIGNAL TRANSDUCTION HISTIDINE KINASE C"/>
    <property type="match status" value="1"/>
</dbReference>
<evidence type="ECO:0000256" key="5">
    <source>
        <dbReference type="SAM" id="Phobius"/>
    </source>
</evidence>
<gene>
    <name evidence="7" type="ORF">HMPREF2531_02721</name>
</gene>
<dbReference type="Gene3D" id="1.10.10.60">
    <property type="entry name" value="Homeodomain-like"/>
    <property type="match status" value="1"/>
</dbReference>
<dbReference type="PROSITE" id="PS01124">
    <property type="entry name" value="HTH_ARAC_FAMILY_2"/>
    <property type="match status" value="1"/>
</dbReference>
<dbReference type="PATRIC" id="fig|329854.7.peg.2773"/>
<dbReference type="Pfam" id="PF12833">
    <property type="entry name" value="HTH_18"/>
    <property type="match status" value="1"/>
</dbReference>
<dbReference type="Gene3D" id="2.60.40.10">
    <property type="entry name" value="Immunoglobulins"/>
    <property type="match status" value="1"/>
</dbReference>
<accession>A0A139LBQ0</accession>
<evidence type="ECO:0000313" key="7">
    <source>
        <dbReference type="EMBL" id="KXT48855.1"/>
    </source>
</evidence>
<comment type="caution">
    <text evidence="7">The sequence shown here is derived from an EMBL/GenBank/DDBJ whole genome shotgun (WGS) entry which is preliminary data.</text>
</comment>
<dbReference type="InterPro" id="IPR018060">
    <property type="entry name" value="HTH_AraC"/>
</dbReference>
<name>A0A139LBQ0_9BACE</name>
<sequence length="1055" mass="121061">MVIKMYICNTKSICQAMKYILILLLLLIFPLSGIAEKHCVFTPINGTHGLSGNKVRNITQLPDGRMMITTEGLLNLYDGTNFSYLHYDREDICRLSDYSGFHHEYIDAHGYMWLKNQRQLMVVDIGRECFIERPDSLLALWGIDTPMKDFFMDKTKDLWVITDKDDLVRIDKTTLQASTFLNRVSLIGDTTDQVYDLGVLDGNLYLFYRSGLLICYAMESQKEIYRQKLSDELPEGVYGNTSYVVPGTNTFYQLCNGNRGGVMLAYDVERRKWNIVLQTSYWLNYLSVDKDGSIWISCHKGLWNIDAGLERKQYIPTLKLVDGRNINTEVSTLYNDSQGGMWVGTLNRGILYYHPDRFRFQNIGRTLFPVTENMNLYVTCIAAQNQENMWVGTRKGLFSYHLSNGDINLYSKELSTVNCNTLFKDSRQRVWLGSVGQGLYCMLPDGETRHYPLSGQTIHSIMEQPDGTLYLCTENQGFGTFTPETGQYEKEQGLPQTENLTVYQLASLGKDRLAGITRKGWFVYDCTQKEYTFNPSFHVCTSIFVDRQKQVWIGLEDGLLLCNIATGQQNTFHTTDGLVNNSIRSIIQTQDHAIWVSTSNGITRITVTGEGEQIRYSFANFNRYDGVITDEFCERSSFVAEDGTLYWGGINGFNKFVPLHTTMERAYAAPLFVGFDLFGERVESGKMYHGNRILQRPITLTKEIILNYDQNFFTLEFSALNYINPTQTYYRYQLTGIDYSEREIRSSDGKGTATYTDLPPGTYTFRVQAADNSELWTGKYAEIEITVKAPFWKTTYAYLSYFLFTTGSLIALVFVYIRRKRRKLVREQREKLDEMKSTFLQNINQELAEPINRIISPLDTILKHTDEGRIKLQLKEIQNNAVELKELVDQLSEGVLSPLSPAENELALEELLMNMRQLLEQQEKRKEQLKATPEAVSDNSLLSAADELFLRKALKFVEQNLDNPEYSVEVLSRDMGMDRTGLYRKLVSVVGKTPTNFIRSIRLKRAAQLLEEGHTVAEVADRVGFSTSSYLSKCFQEEFGMRPLQYVNSLKEQPK</sequence>
<evidence type="ECO:0000313" key="8">
    <source>
        <dbReference type="Proteomes" id="UP000070319"/>
    </source>
</evidence>
<dbReference type="InterPro" id="IPR011110">
    <property type="entry name" value="Reg_prop"/>
</dbReference>
<dbReference type="SUPFAM" id="SSF46689">
    <property type="entry name" value="Homeodomain-like"/>
    <property type="match status" value="1"/>
</dbReference>
<dbReference type="InterPro" id="IPR015943">
    <property type="entry name" value="WD40/YVTN_repeat-like_dom_sf"/>
</dbReference>
<dbReference type="AlphaFoldDB" id="A0A139LBQ0"/>
<dbReference type="Gene3D" id="2.130.10.10">
    <property type="entry name" value="YVTN repeat-like/Quinoprotein amine dehydrogenase"/>
    <property type="match status" value="3"/>
</dbReference>
<evidence type="ECO:0000256" key="3">
    <source>
        <dbReference type="ARBA" id="ARBA00023163"/>
    </source>
</evidence>
<dbReference type="GO" id="GO:0003700">
    <property type="term" value="F:DNA-binding transcription factor activity"/>
    <property type="evidence" value="ECO:0007669"/>
    <property type="project" value="InterPro"/>
</dbReference>
<dbReference type="PANTHER" id="PTHR43547">
    <property type="entry name" value="TWO-COMPONENT HISTIDINE KINASE"/>
    <property type="match status" value="1"/>
</dbReference>
<dbReference type="SMART" id="SM00342">
    <property type="entry name" value="HTH_ARAC"/>
    <property type="match status" value="1"/>
</dbReference>